<keyword evidence="5 7" id="KW-0472">Membrane</keyword>
<dbReference type="EC" id="2.3.1.225" evidence="7"/>
<accession>A0ABP0G3M8</accession>
<keyword evidence="4 7" id="KW-1133">Transmembrane helix</keyword>
<comment type="catalytic activity">
    <reaction evidence="7">
        <text>L-cysteinyl-[protein] + hexadecanoyl-CoA = S-hexadecanoyl-L-cysteinyl-[protein] + CoA</text>
        <dbReference type="Rhea" id="RHEA:36683"/>
        <dbReference type="Rhea" id="RHEA-COMP:10131"/>
        <dbReference type="Rhea" id="RHEA-COMP:11032"/>
        <dbReference type="ChEBI" id="CHEBI:29950"/>
        <dbReference type="ChEBI" id="CHEBI:57287"/>
        <dbReference type="ChEBI" id="CHEBI:57379"/>
        <dbReference type="ChEBI" id="CHEBI:74151"/>
        <dbReference type="EC" id="2.3.1.225"/>
    </reaction>
</comment>
<evidence type="ECO:0000313" key="10">
    <source>
        <dbReference type="Proteomes" id="UP001642483"/>
    </source>
</evidence>
<evidence type="ECO:0000256" key="3">
    <source>
        <dbReference type="ARBA" id="ARBA00022692"/>
    </source>
</evidence>
<evidence type="ECO:0000256" key="7">
    <source>
        <dbReference type="RuleBase" id="RU079119"/>
    </source>
</evidence>
<dbReference type="EMBL" id="CAWYQH010000100">
    <property type="protein sequence ID" value="CAK8685473.1"/>
    <property type="molecule type" value="Genomic_DNA"/>
</dbReference>
<proteinExistence type="inferred from homology"/>
<feature type="transmembrane region" description="Helical" evidence="7">
    <location>
        <begin position="86"/>
        <end position="107"/>
    </location>
</feature>
<name>A0ABP0G3M8_CLALP</name>
<gene>
    <name evidence="9" type="ORF">CVLEPA_LOCUS16602</name>
</gene>
<comment type="subcellular location">
    <subcellularLocation>
        <location evidence="1">Membrane</location>
        <topology evidence="1">Multi-pass membrane protein</topology>
    </subcellularLocation>
</comment>
<dbReference type="PANTHER" id="PTHR12246">
    <property type="entry name" value="PALMITOYLTRANSFERASE ZDHHC16"/>
    <property type="match status" value="1"/>
</dbReference>
<keyword evidence="2 7" id="KW-0808">Transferase</keyword>
<comment type="similarity">
    <text evidence="7">Belongs to the DHHC palmitoyltransferase family.</text>
</comment>
<protein>
    <recommendedName>
        <fullName evidence="7">Palmitoyltransferase</fullName>
        <ecNumber evidence="7">2.3.1.225</ecNumber>
    </recommendedName>
</protein>
<feature type="transmembrane region" description="Helical" evidence="7">
    <location>
        <begin position="51"/>
        <end position="80"/>
    </location>
</feature>
<evidence type="ECO:0000256" key="5">
    <source>
        <dbReference type="ARBA" id="ARBA00023136"/>
    </source>
</evidence>
<feature type="transmembrane region" description="Helical" evidence="7">
    <location>
        <begin position="253"/>
        <end position="277"/>
    </location>
</feature>
<evidence type="ECO:0000256" key="1">
    <source>
        <dbReference type="ARBA" id="ARBA00004141"/>
    </source>
</evidence>
<dbReference type="Pfam" id="PF01529">
    <property type="entry name" value="DHHC"/>
    <property type="match status" value="1"/>
</dbReference>
<evidence type="ECO:0000256" key="4">
    <source>
        <dbReference type="ARBA" id="ARBA00022989"/>
    </source>
</evidence>
<keyword evidence="3 7" id="KW-0812">Transmembrane</keyword>
<comment type="caution">
    <text evidence="9">The sequence shown here is derived from an EMBL/GenBank/DDBJ whole genome shotgun (WGS) entry which is preliminary data.</text>
</comment>
<reference evidence="9 10" key="1">
    <citation type="submission" date="2024-02" db="EMBL/GenBank/DDBJ databases">
        <authorList>
            <person name="Daric V."/>
            <person name="Darras S."/>
        </authorList>
    </citation>
    <scope>NUCLEOTIDE SEQUENCE [LARGE SCALE GENOMIC DNA]</scope>
</reference>
<evidence type="ECO:0000256" key="2">
    <source>
        <dbReference type="ARBA" id="ARBA00022679"/>
    </source>
</evidence>
<keyword evidence="6 7" id="KW-0012">Acyltransferase</keyword>
<feature type="domain" description="Palmitoyltransferase DHHC" evidence="8">
    <location>
        <begin position="128"/>
        <end position="288"/>
    </location>
</feature>
<evidence type="ECO:0000259" key="8">
    <source>
        <dbReference type="Pfam" id="PF01529"/>
    </source>
</evidence>
<keyword evidence="10" id="KW-1185">Reference proteome</keyword>
<comment type="domain">
    <text evidence="7">The DHHC domain is required for palmitoyltransferase activity.</text>
</comment>
<feature type="transmembrane region" description="Helical" evidence="7">
    <location>
        <begin position="172"/>
        <end position="195"/>
    </location>
</feature>
<evidence type="ECO:0000313" key="9">
    <source>
        <dbReference type="EMBL" id="CAK8685473.1"/>
    </source>
</evidence>
<dbReference type="Proteomes" id="UP001642483">
    <property type="component" value="Unassembled WGS sequence"/>
</dbReference>
<evidence type="ECO:0000256" key="6">
    <source>
        <dbReference type="ARBA" id="ARBA00023315"/>
    </source>
</evidence>
<dbReference type="PROSITE" id="PS50216">
    <property type="entry name" value="DHHC"/>
    <property type="match status" value="1"/>
</dbReference>
<dbReference type="InterPro" id="IPR039859">
    <property type="entry name" value="PFA4/ZDH16/20/ERF2-like"/>
</dbReference>
<sequence>METFFGTYSVIKRSWKYTGLCVKSLTYNVFDSTIESIFAPLFCFVDFATRWFGIVFVFIVSALITSVVTIFFLCIVPFILVTYHPLYLSLHLFYGHYLLMMIVFHYYKATSTKPGNPPKILSGVSVISICKKCILPRPLRTHHCNVCKICCLKMDHHCPWINNCVGYFNHRYFISFCMFMCFGTIYVSFTSWPLFYDCYHVKEKFLRFQATLYFLFDWKSDTQSGFLKGVITVDTNGKSFCSDSNGKYSTSIVYVWILCSAVSLALGCLTLWHVFLISRGETSIEKLLNQKERNRLRKQKKNFRNPFNKGFVDNWKEMLGFHDYRSFVFHVLLPSSHVPNGDGINWPCKHRPMFVA</sequence>
<organism evidence="9 10">
    <name type="scientific">Clavelina lepadiformis</name>
    <name type="common">Light-bulb sea squirt</name>
    <name type="synonym">Ascidia lepadiformis</name>
    <dbReference type="NCBI Taxonomy" id="159417"/>
    <lineage>
        <taxon>Eukaryota</taxon>
        <taxon>Metazoa</taxon>
        <taxon>Chordata</taxon>
        <taxon>Tunicata</taxon>
        <taxon>Ascidiacea</taxon>
        <taxon>Aplousobranchia</taxon>
        <taxon>Clavelinidae</taxon>
        <taxon>Clavelina</taxon>
    </lineage>
</organism>
<dbReference type="InterPro" id="IPR001594">
    <property type="entry name" value="Palmitoyltrfase_DHHC"/>
</dbReference>